<organism evidence="1 2">
    <name type="scientific">Pleurodeles waltl</name>
    <name type="common">Iberian ribbed newt</name>
    <dbReference type="NCBI Taxonomy" id="8319"/>
    <lineage>
        <taxon>Eukaryota</taxon>
        <taxon>Metazoa</taxon>
        <taxon>Chordata</taxon>
        <taxon>Craniata</taxon>
        <taxon>Vertebrata</taxon>
        <taxon>Euteleostomi</taxon>
        <taxon>Amphibia</taxon>
        <taxon>Batrachia</taxon>
        <taxon>Caudata</taxon>
        <taxon>Salamandroidea</taxon>
        <taxon>Salamandridae</taxon>
        <taxon>Pleurodelinae</taxon>
        <taxon>Pleurodeles</taxon>
    </lineage>
</organism>
<evidence type="ECO:0000313" key="2">
    <source>
        <dbReference type="Proteomes" id="UP001066276"/>
    </source>
</evidence>
<dbReference type="AlphaFoldDB" id="A0AAV7UM75"/>
<sequence length="73" mass="8196">MIQKPRSAGCDLPASISDAARHFSCSVRRFFSRVSGERRFSAAEPAACRLFSRRSELRRSFPRTALCAWISSS</sequence>
<evidence type="ECO:0000313" key="1">
    <source>
        <dbReference type="EMBL" id="KAJ1188813.1"/>
    </source>
</evidence>
<keyword evidence="2" id="KW-1185">Reference proteome</keyword>
<reference evidence="1" key="1">
    <citation type="journal article" date="2022" name="bioRxiv">
        <title>Sequencing and chromosome-scale assembly of the giantPleurodeles waltlgenome.</title>
        <authorList>
            <person name="Brown T."/>
            <person name="Elewa A."/>
            <person name="Iarovenko S."/>
            <person name="Subramanian E."/>
            <person name="Araus A.J."/>
            <person name="Petzold A."/>
            <person name="Susuki M."/>
            <person name="Suzuki K.-i.T."/>
            <person name="Hayashi T."/>
            <person name="Toyoda A."/>
            <person name="Oliveira C."/>
            <person name="Osipova E."/>
            <person name="Leigh N.D."/>
            <person name="Simon A."/>
            <person name="Yun M.H."/>
        </authorList>
    </citation>
    <scope>NUCLEOTIDE SEQUENCE</scope>
    <source>
        <strain evidence="1">20211129_DDA</strain>
        <tissue evidence="1">Liver</tissue>
    </source>
</reference>
<accession>A0AAV7UM75</accession>
<comment type="caution">
    <text evidence="1">The sequence shown here is derived from an EMBL/GenBank/DDBJ whole genome shotgun (WGS) entry which is preliminary data.</text>
</comment>
<name>A0AAV7UM75_PLEWA</name>
<dbReference type="Proteomes" id="UP001066276">
    <property type="component" value="Chromosome 3_1"/>
</dbReference>
<gene>
    <name evidence="1" type="ORF">NDU88_005570</name>
</gene>
<dbReference type="EMBL" id="JANPWB010000005">
    <property type="protein sequence ID" value="KAJ1188813.1"/>
    <property type="molecule type" value="Genomic_DNA"/>
</dbReference>
<proteinExistence type="predicted"/>
<protein>
    <submittedName>
        <fullName evidence="1">Uncharacterized protein</fullName>
    </submittedName>
</protein>